<accession>F9WG35</accession>
<dbReference type="VEuPathDB" id="TriTrypDB:TcIL3000_0_12130"/>
<evidence type="ECO:0000313" key="2">
    <source>
        <dbReference type="EMBL" id="CCD16265.1"/>
    </source>
</evidence>
<reference evidence="3" key="1">
    <citation type="submission" date="2011-07" db="EMBL/GenBank/DDBJ databases">
        <title>Divergent evolution of antigenic variation in African trypanosomes.</title>
        <authorList>
            <person name="Jackson A.P."/>
            <person name="Berry A."/>
            <person name="Allison H.C."/>
            <person name="Burton P."/>
            <person name="Anderson J."/>
            <person name="Aslett M."/>
            <person name="Brown R."/>
            <person name="Corton N."/>
            <person name="Harris D."/>
            <person name="Hauser H."/>
            <person name="Gamble J."/>
            <person name="Gilderthorp R."/>
            <person name="McQuillan J."/>
            <person name="Quail M.A."/>
            <person name="Sanders M."/>
            <person name="Van Tonder A."/>
            <person name="Ginger M.L."/>
            <person name="Donelson J.E."/>
            <person name="Field M.C."/>
            <person name="Barry J.D."/>
            <person name="Berriman M."/>
            <person name="Hertz-Fowler C."/>
        </authorList>
    </citation>
    <scope>NUCLEOTIDE SEQUENCE [LARGE SCALE GENOMIC DNA]</scope>
    <source>
        <strain evidence="3">IL3000</strain>
    </source>
</reference>
<proteinExistence type="predicted"/>
<reference evidence="2 3" key="2">
    <citation type="journal article" date="2012" name="Proc. Natl. Acad. Sci. U.S.A.">
        <title>Antigenic diversity is generated by distinct evolutionary mechanisms in African trypanosome species.</title>
        <authorList>
            <person name="Jackson A.P."/>
            <person name="Berry A."/>
            <person name="Aslett M."/>
            <person name="Allison H.C."/>
            <person name="Burton P."/>
            <person name="Vavrova-Anderson J."/>
            <person name="Brown R."/>
            <person name="Browne H."/>
            <person name="Corton N."/>
            <person name="Hauser H."/>
            <person name="Gamble J."/>
            <person name="Gilderthorp R."/>
            <person name="Marcello L."/>
            <person name="McQuillan J."/>
            <person name="Otto T.D."/>
            <person name="Quail M.A."/>
            <person name="Sanders M.J."/>
            <person name="van Tonder A."/>
            <person name="Ginger M.L."/>
            <person name="Field M.C."/>
            <person name="Barry J.D."/>
            <person name="Hertz-Fowler C."/>
            <person name="Berriman M."/>
        </authorList>
    </citation>
    <scope>NUCLEOTIDE SEQUENCE [LARGE SCALE GENOMIC DNA]</scope>
    <source>
        <strain evidence="2 3">IL3000</strain>
    </source>
</reference>
<sequence length="157" mass="17842">MHQRATRNRQGMGGGSNSRSMEESDAAVGEQQQMIKRCDLPGMLFGHDAQTVSLSEKMILRSRESPPLEKEAVEQVECVVSRMIYAVGVRVESPSSYCFPLKIVRWRLSRPSRGLACPSDPGVLPENALILAKMWMKSCLKAYQWPRHKSCRQRPHW</sequence>
<feature type="region of interest" description="Disordered" evidence="1">
    <location>
        <begin position="1"/>
        <end position="32"/>
    </location>
</feature>
<evidence type="ECO:0000313" key="3">
    <source>
        <dbReference type="Proteomes" id="UP000000702"/>
    </source>
</evidence>
<name>F9WG35_TRYCI</name>
<dbReference type="EMBL" id="CAEQ01002226">
    <property type="protein sequence ID" value="CCD16265.1"/>
    <property type="molecule type" value="Genomic_DNA"/>
</dbReference>
<organism evidence="2 3">
    <name type="scientific">Trypanosoma congolense (strain IL3000)</name>
    <dbReference type="NCBI Taxonomy" id="1068625"/>
    <lineage>
        <taxon>Eukaryota</taxon>
        <taxon>Discoba</taxon>
        <taxon>Euglenozoa</taxon>
        <taxon>Kinetoplastea</taxon>
        <taxon>Metakinetoplastina</taxon>
        <taxon>Trypanosomatida</taxon>
        <taxon>Trypanosomatidae</taxon>
        <taxon>Trypanosoma</taxon>
        <taxon>Nannomonas</taxon>
    </lineage>
</organism>
<keyword evidence="3" id="KW-1185">Reference proteome</keyword>
<comment type="caution">
    <text evidence="2">The sequence shown here is derived from an EMBL/GenBank/DDBJ whole genome shotgun (WGS) entry which is preliminary data.</text>
</comment>
<dbReference type="Proteomes" id="UP000000702">
    <property type="component" value="Unassembled WGS sequence"/>
</dbReference>
<protein>
    <submittedName>
        <fullName evidence="2">WGS project CAEQ00000000 data, annotated contig 461</fullName>
    </submittedName>
</protein>
<evidence type="ECO:0000256" key="1">
    <source>
        <dbReference type="SAM" id="MobiDB-lite"/>
    </source>
</evidence>
<dbReference type="AlphaFoldDB" id="F9WG35"/>
<gene>
    <name evidence="2" type="ORF">TCIL3000_0_12130</name>
</gene>